<dbReference type="AlphaFoldDB" id="A0A6H5H821"/>
<proteinExistence type="predicted"/>
<keyword evidence="3" id="KW-1185">Reference proteome</keyword>
<evidence type="ECO:0000256" key="1">
    <source>
        <dbReference type="SAM" id="MobiDB-lite"/>
    </source>
</evidence>
<organism evidence="2 3">
    <name type="scientific">Nesidiocoris tenuis</name>
    <dbReference type="NCBI Taxonomy" id="355587"/>
    <lineage>
        <taxon>Eukaryota</taxon>
        <taxon>Metazoa</taxon>
        <taxon>Ecdysozoa</taxon>
        <taxon>Arthropoda</taxon>
        <taxon>Hexapoda</taxon>
        <taxon>Insecta</taxon>
        <taxon>Pterygota</taxon>
        <taxon>Neoptera</taxon>
        <taxon>Paraneoptera</taxon>
        <taxon>Hemiptera</taxon>
        <taxon>Heteroptera</taxon>
        <taxon>Panheteroptera</taxon>
        <taxon>Cimicomorpha</taxon>
        <taxon>Miridae</taxon>
        <taxon>Dicyphina</taxon>
        <taxon>Nesidiocoris</taxon>
    </lineage>
</organism>
<feature type="region of interest" description="Disordered" evidence="1">
    <location>
        <begin position="408"/>
        <end position="493"/>
    </location>
</feature>
<gene>
    <name evidence="2" type="ORF">NTEN_LOCUS14866</name>
</gene>
<evidence type="ECO:0000313" key="3">
    <source>
        <dbReference type="Proteomes" id="UP000479000"/>
    </source>
</evidence>
<protein>
    <submittedName>
        <fullName evidence="2">Uncharacterized protein</fullName>
    </submittedName>
</protein>
<reference evidence="2 3" key="1">
    <citation type="submission" date="2020-02" db="EMBL/GenBank/DDBJ databases">
        <authorList>
            <person name="Ferguson B K."/>
        </authorList>
    </citation>
    <scope>NUCLEOTIDE SEQUENCE [LARGE SCALE GENOMIC DNA]</scope>
</reference>
<sequence length="667" mass="76710">MNSILIKEKHLRCFEISTVLQRLKAVEPFPTTKRGTSKTYGLSSLRNFLENFNTSENRTTEKNDEGAAELIILDLTSGQAVPMNNQDGVDVTISDDIQMLDHVENDEDRNDDIQNTVIWSVPSESLHSRKRSLQVLDVTPEEELTKKAKPLEVSYVNSECIQAETITFCYFEPGHTFMSSDTFHHMIELSMKKQKFVYDFEDMKKAVALSRKGTNAVVVKEMRPEDFFKFSDESSASKRNGPSKKPYRKRQKYRNSNHDDSSAQPSSPEDDKKILLKDIVQLQARRGSYELYYKEDHKSEIWTTLDFLKTSVKISKTFPQPPNKTEPRGIPSAIKKDIMKNVVPLMPEGRKIFWRELPESEGIHEIKLLYKNRRLSRTKGLKRPRFQDGGLEFLSSLASPEINHLLNASYETPTTTRGQFQRSLRTKNRSSSDGLDSPRAHTLGTAPHKYRAAPPSPEFRRTDGQKRRERPFVEKELYDNENDKKQQLEKQKKASSMHTVAAIGLREWPFDWSRKALLFRKSEVRIEKNALLLRLIDLEIPTWMRSKTQLKAPHQGRAVPGGGNSHSYLIDGRGFHVFLVKSLDEAGPPAPPERSNVSIRTSSKTQSKYTYQNMEVLCVIYAPPVLREDGIPSRSEFFKSKKRKERDCFRMRAVARGRARRAHMAII</sequence>
<accession>A0A6H5H821</accession>
<feature type="region of interest" description="Disordered" evidence="1">
    <location>
        <begin position="232"/>
        <end position="270"/>
    </location>
</feature>
<feature type="compositionally biased region" description="Basic residues" evidence="1">
    <location>
        <begin position="241"/>
        <end position="255"/>
    </location>
</feature>
<feature type="compositionally biased region" description="Basic and acidic residues" evidence="1">
    <location>
        <begin position="458"/>
        <end position="492"/>
    </location>
</feature>
<evidence type="ECO:0000313" key="2">
    <source>
        <dbReference type="EMBL" id="CAB0009766.1"/>
    </source>
</evidence>
<name>A0A6H5H821_9HEMI</name>
<feature type="compositionally biased region" description="Polar residues" evidence="1">
    <location>
        <begin position="409"/>
        <end position="434"/>
    </location>
</feature>
<dbReference type="Proteomes" id="UP000479000">
    <property type="component" value="Unassembled WGS sequence"/>
</dbReference>
<dbReference type="OrthoDB" id="6617150at2759"/>
<dbReference type="EMBL" id="CADCXU010022223">
    <property type="protein sequence ID" value="CAB0009766.1"/>
    <property type="molecule type" value="Genomic_DNA"/>
</dbReference>